<sequence>MQPTNSQNAPAPHTQAVALLQGNHSDPFGYLGIHRNESDTGFVVRACRPDAAAIDLIVLDEDGSEKLRAPMERIHEGGVFAHSFEWEGETKPRYSFEIDFGTSKWTTADPYSFDLIIGEQDCYFWGEGTHYDAYKTLGAHPRTIDGIEGTAFAVWAPNARRVSVVGDFNRWDGRTHIMRKRIEAGVWELFIPGVTEGDHYKFEVVGDHGELTLKTDPFALRTQWGQKTAALVHSLDHYTWNDQEWMERRASADPYHSAMSVYEVHLGSWARVTEDGNRWLTYRELADQLLDHVEKLNFTHIELMPITEFPFDGSWGYQVTGYFSPTSRYGDPDDFRYLVDQAHQRGIGVILDWVPAHFPKDDHGLGRFDGTALFEHADPRQGEHKDWGTYIFNFDRNEVRNFLIASALLWMREYHIDGLRVDAVASMLYLDYSREAHEWVPNKHGGRENLGAIQFMRQLNEAVYGSCPGAMVIAEESTAWGGVSRPTSAGGLGFGFKWNMGWMNDTLTYMEREPVHRQYHHGEATFSMVYAYDENFMLVLSHDEVVHGKGSLINKMPGDRWQKFANLRMLYGWMWAHPGKKLIFMGDEIAQWDEWNYHRSIDWHLRIGAEHSGMERLVSDLNAVYRDIPALNDLDHEPGGFSWLDHDDAASSTFTFFRRSRDGDVVLVAVNATPVARHGYRIGAPTAGTYHEIINTDADIYAGSNVTNQGDRHTEQIGWQHQAQSLVIDIPPLGVTMLRLKR</sequence>
<evidence type="ECO:0000256" key="8">
    <source>
        <dbReference type="ARBA" id="ARBA00023056"/>
    </source>
</evidence>
<dbReference type="PANTHER" id="PTHR43651:SF3">
    <property type="entry name" value="1,4-ALPHA-GLUCAN-BRANCHING ENZYME"/>
    <property type="match status" value="1"/>
</dbReference>
<dbReference type="SUPFAM" id="SSF51445">
    <property type="entry name" value="(Trans)glycosidases"/>
    <property type="match status" value="1"/>
</dbReference>
<evidence type="ECO:0000256" key="11">
    <source>
        <dbReference type="PIRSR" id="PIRSR000463-1"/>
    </source>
</evidence>
<keyword evidence="14" id="KW-1185">Reference proteome</keyword>
<evidence type="ECO:0000313" key="14">
    <source>
        <dbReference type="Proteomes" id="UP000475117"/>
    </source>
</evidence>
<dbReference type="NCBIfam" id="NF008967">
    <property type="entry name" value="PRK12313.1"/>
    <property type="match status" value="1"/>
</dbReference>
<dbReference type="CDD" id="cd11322">
    <property type="entry name" value="AmyAc_Glg_BE"/>
    <property type="match status" value="1"/>
</dbReference>
<feature type="active site" description="Proton donor" evidence="10 11">
    <location>
        <position position="475"/>
    </location>
</feature>
<comment type="catalytic activity">
    <reaction evidence="1 10">
        <text>Transfers a segment of a (1-&gt;4)-alpha-D-glucan chain to a primary hydroxy group in a similar glucan chain.</text>
        <dbReference type="EC" id="2.4.1.18"/>
    </reaction>
</comment>
<dbReference type="AlphaFoldDB" id="A0A6B3LEZ7"/>
<keyword evidence="7 10" id="KW-0808">Transferase</keyword>
<dbReference type="FunFam" id="3.20.20.80:FF:000003">
    <property type="entry name" value="1,4-alpha-glucan branching enzyme GlgB"/>
    <property type="match status" value="1"/>
</dbReference>
<dbReference type="PANTHER" id="PTHR43651">
    <property type="entry name" value="1,4-ALPHA-GLUCAN-BRANCHING ENZYME"/>
    <property type="match status" value="1"/>
</dbReference>
<dbReference type="GO" id="GO:0005978">
    <property type="term" value="P:glycogen biosynthetic process"/>
    <property type="evidence" value="ECO:0007669"/>
    <property type="project" value="UniProtKB-UniRule"/>
</dbReference>
<protein>
    <recommendedName>
        <fullName evidence="10">1,4-alpha-glucan branching enzyme GlgB</fullName>
        <ecNumber evidence="10">2.4.1.18</ecNumber>
    </recommendedName>
    <alternativeName>
        <fullName evidence="10">1,4-alpha-D-glucan:1,4-alpha-D-glucan 6-glucosyl-transferase</fullName>
    </alternativeName>
    <alternativeName>
        <fullName evidence="10">Alpha-(1-&gt;4)-glucan branching enzyme</fullName>
    </alternativeName>
    <alternativeName>
        <fullName evidence="10">Glycogen branching enzyme</fullName>
        <shortName evidence="10">BE</shortName>
    </alternativeName>
</protein>
<evidence type="ECO:0000256" key="4">
    <source>
        <dbReference type="ARBA" id="ARBA00009000"/>
    </source>
</evidence>
<comment type="subunit">
    <text evidence="10">Monomer.</text>
</comment>
<dbReference type="NCBIfam" id="TIGR01515">
    <property type="entry name" value="branching_enzym"/>
    <property type="match status" value="1"/>
</dbReference>
<dbReference type="Pfam" id="PF00128">
    <property type="entry name" value="Alpha-amylase"/>
    <property type="match status" value="2"/>
</dbReference>
<comment type="pathway">
    <text evidence="3 10">Glycan biosynthesis; glycogen biosynthesis.</text>
</comment>
<dbReference type="InterPro" id="IPR054169">
    <property type="entry name" value="GlgB_N"/>
</dbReference>
<dbReference type="InterPro" id="IPR006048">
    <property type="entry name" value="A-amylase/branching_C"/>
</dbReference>
<reference evidence="13 14" key="1">
    <citation type="submission" date="2020-12" db="EMBL/GenBank/DDBJ databases">
        <title>Sulforoseuscoccus oceanibium gen. nov., sp. nov., a representative of the phylum Verrucomicrobia with special cytoplasmic membrane, and proposal of Sulforoseuscoccusaceae fam. nov.</title>
        <authorList>
            <person name="Xi F."/>
        </authorList>
    </citation>
    <scope>NUCLEOTIDE SEQUENCE [LARGE SCALE GENOMIC DNA]</scope>
    <source>
        <strain evidence="13 14">T37</strain>
    </source>
</reference>
<keyword evidence="5 10" id="KW-0321">Glycogen metabolism</keyword>
<dbReference type="RefSeq" id="WP_164364854.1">
    <property type="nucleotide sequence ID" value="NZ_CP066776.1"/>
</dbReference>
<evidence type="ECO:0000256" key="6">
    <source>
        <dbReference type="ARBA" id="ARBA00022676"/>
    </source>
</evidence>
<dbReference type="HAMAP" id="MF_00685">
    <property type="entry name" value="GlgB"/>
    <property type="match status" value="1"/>
</dbReference>
<dbReference type="GO" id="GO:0005829">
    <property type="term" value="C:cytosol"/>
    <property type="evidence" value="ECO:0007669"/>
    <property type="project" value="TreeGrafter"/>
</dbReference>
<comment type="function">
    <text evidence="2 10">Catalyzes the formation of the alpha-1,6-glucosidic linkages in glycogen by scission of a 1,4-alpha-linked oligosaccharide from growing alpha-1,4-glucan chains and the subsequent attachment of the oligosaccharide to the alpha-1,6 position.</text>
</comment>
<dbReference type="InterPro" id="IPR004193">
    <property type="entry name" value="Glyco_hydro_13_N"/>
</dbReference>
<dbReference type="InterPro" id="IPR044143">
    <property type="entry name" value="GlgB_N_E_set_prok"/>
</dbReference>
<proteinExistence type="inferred from homology"/>
<evidence type="ECO:0000256" key="1">
    <source>
        <dbReference type="ARBA" id="ARBA00000826"/>
    </source>
</evidence>
<dbReference type="InterPro" id="IPR013780">
    <property type="entry name" value="Glyco_hydro_b"/>
</dbReference>
<dbReference type="FunFam" id="2.60.40.1180:FF:000002">
    <property type="entry name" value="1,4-alpha-glucan branching enzyme GlgB"/>
    <property type="match status" value="1"/>
</dbReference>
<evidence type="ECO:0000313" key="13">
    <source>
        <dbReference type="EMBL" id="QQL45069.1"/>
    </source>
</evidence>
<dbReference type="UniPathway" id="UPA00164"/>
<dbReference type="FunFam" id="2.60.40.10:FF:000169">
    <property type="entry name" value="1,4-alpha-glucan branching enzyme GlgB"/>
    <property type="match status" value="1"/>
</dbReference>
<feature type="domain" description="Glycosyl hydrolase family 13 catalytic" evidence="12">
    <location>
        <begin position="263"/>
        <end position="610"/>
    </location>
</feature>
<keyword evidence="6 10" id="KW-0328">Glycosyltransferase</keyword>
<dbReference type="GO" id="GO:0004553">
    <property type="term" value="F:hydrolase activity, hydrolyzing O-glycosyl compounds"/>
    <property type="evidence" value="ECO:0007669"/>
    <property type="project" value="InterPro"/>
</dbReference>
<keyword evidence="8 10" id="KW-0320">Glycogen biosynthesis</keyword>
<dbReference type="Gene3D" id="2.60.40.10">
    <property type="entry name" value="Immunoglobulins"/>
    <property type="match status" value="2"/>
</dbReference>
<dbReference type="NCBIfam" id="NF003811">
    <property type="entry name" value="PRK05402.1"/>
    <property type="match status" value="1"/>
</dbReference>
<dbReference type="GO" id="GO:0003844">
    <property type="term" value="F:1,4-alpha-glucan branching enzyme activity"/>
    <property type="evidence" value="ECO:0007669"/>
    <property type="project" value="UniProtKB-UniRule"/>
</dbReference>
<dbReference type="Gene3D" id="2.60.40.1180">
    <property type="entry name" value="Golgi alpha-mannosidase II"/>
    <property type="match status" value="1"/>
</dbReference>
<dbReference type="InterPro" id="IPR013783">
    <property type="entry name" value="Ig-like_fold"/>
</dbReference>
<evidence type="ECO:0000256" key="10">
    <source>
        <dbReference type="HAMAP-Rule" id="MF_00685"/>
    </source>
</evidence>
<dbReference type="EMBL" id="CP066776">
    <property type="protein sequence ID" value="QQL45069.1"/>
    <property type="molecule type" value="Genomic_DNA"/>
</dbReference>
<dbReference type="Pfam" id="PF02922">
    <property type="entry name" value="CBM_48"/>
    <property type="match status" value="1"/>
</dbReference>
<organism evidence="13 14">
    <name type="scientific">Sulfuriroseicoccus oceanibius</name>
    <dbReference type="NCBI Taxonomy" id="2707525"/>
    <lineage>
        <taxon>Bacteria</taxon>
        <taxon>Pseudomonadati</taxon>
        <taxon>Verrucomicrobiota</taxon>
        <taxon>Verrucomicrobiia</taxon>
        <taxon>Verrucomicrobiales</taxon>
        <taxon>Verrucomicrobiaceae</taxon>
        <taxon>Sulfuriroseicoccus</taxon>
    </lineage>
</organism>
<dbReference type="SUPFAM" id="SSF81296">
    <property type="entry name" value="E set domains"/>
    <property type="match status" value="1"/>
</dbReference>
<dbReference type="CDD" id="cd02855">
    <property type="entry name" value="E_set_GBE_prok_N"/>
    <property type="match status" value="1"/>
</dbReference>
<dbReference type="PIRSF" id="PIRSF000463">
    <property type="entry name" value="GlgB"/>
    <property type="match status" value="1"/>
</dbReference>
<evidence type="ECO:0000259" key="12">
    <source>
        <dbReference type="SMART" id="SM00642"/>
    </source>
</evidence>
<evidence type="ECO:0000256" key="2">
    <source>
        <dbReference type="ARBA" id="ARBA00002953"/>
    </source>
</evidence>
<evidence type="ECO:0000256" key="5">
    <source>
        <dbReference type="ARBA" id="ARBA00022600"/>
    </source>
</evidence>
<dbReference type="KEGG" id="soa:G3M56_000330"/>
<dbReference type="Proteomes" id="UP000475117">
    <property type="component" value="Chromosome"/>
</dbReference>
<dbReference type="GO" id="GO:0043169">
    <property type="term" value="F:cation binding"/>
    <property type="evidence" value="ECO:0007669"/>
    <property type="project" value="InterPro"/>
</dbReference>
<dbReference type="InterPro" id="IPR017853">
    <property type="entry name" value="GH"/>
</dbReference>
<dbReference type="InterPro" id="IPR006407">
    <property type="entry name" value="GlgB"/>
</dbReference>
<dbReference type="Pfam" id="PF02806">
    <property type="entry name" value="Alpha-amylase_C"/>
    <property type="match status" value="1"/>
</dbReference>
<evidence type="ECO:0000256" key="9">
    <source>
        <dbReference type="ARBA" id="ARBA00023277"/>
    </source>
</evidence>
<comment type="similarity">
    <text evidence="4 10">Belongs to the glycosyl hydrolase 13 family. GlgB subfamily.</text>
</comment>
<dbReference type="InterPro" id="IPR014756">
    <property type="entry name" value="Ig_E-set"/>
</dbReference>
<dbReference type="SUPFAM" id="SSF51011">
    <property type="entry name" value="Glycosyl hydrolase domain"/>
    <property type="match status" value="1"/>
</dbReference>
<dbReference type="EC" id="2.4.1.18" evidence="10"/>
<gene>
    <name evidence="10 13" type="primary">glgB</name>
    <name evidence="13" type="ORF">G3M56_000330</name>
</gene>
<dbReference type="Gene3D" id="3.20.20.80">
    <property type="entry name" value="Glycosidases"/>
    <property type="match status" value="1"/>
</dbReference>
<evidence type="ECO:0000256" key="7">
    <source>
        <dbReference type="ARBA" id="ARBA00022679"/>
    </source>
</evidence>
<dbReference type="Pfam" id="PF22019">
    <property type="entry name" value="GlgB_N"/>
    <property type="match status" value="1"/>
</dbReference>
<dbReference type="InterPro" id="IPR037439">
    <property type="entry name" value="Branching_enzy"/>
</dbReference>
<dbReference type="SMART" id="SM00642">
    <property type="entry name" value="Aamy"/>
    <property type="match status" value="1"/>
</dbReference>
<feature type="active site" description="Nucleophile" evidence="10 11">
    <location>
        <position position="422"/>
    </location>
</feature>
<keyword evidence="9 10" id="KW-0119">Carbohydrate metabolism</keyword>
<dbReference type="InterPro" id="IPR006047">
    <property type="entry name" value="GH13_cat_dom"/>
</dbReference>
<name>A0A6B3LEZ7_9BACT</name>
<evidence type="ECO:0000256" key="3">
    <source>
        <dbReference type="ARBA" id="ARBA00004964"/>
    </source>
</evidence>
<accession>A0A6B3LEZ7</accession>